<name>A0A1N7IKK7_9PROT</name>
<dbReference type="CDD" id="cd07813">
    <property type="entry name" value="COQ10p_like"/>
    <property type="match status" value="1"/>
</dbReference>
<dbReference type="PANTHER" id="PTHR12901">
    <property type="entry name" value="SPERM PROTEIN HOMOLOG"/>
    <property type="match status" value="1"/>
</dbReference>
<evidence type="ECO:0000313" key="3">
    <source>
        <dbReference type="EMBL" id="SIS37608.1"/>
    </source>
</evidence>
<accession>A0A1N7IKK7</accession>
<dbReference type="STRING" id="80876.SAMN05421779_101276"/>
<protein>
    <submittedName>
        <fullName evidence="3">Coenzyme Q-binding protein COQ10</fullName>
    </submittedName>
</protein>
<evidence type="ECO:0000256" key="1">
    <source>
        <dbReference type="ARBA" id="ARBA00008918"/>
    </source>
</evidence>
<dbReference type="AlphaFoldDB" id="A0A1N7IKK7"/>
<evidence type="ECO:0000259" key="2">
    <source>
        <dbReference type="Pfam" id="PF03364"/>
    </source>
</evidence>
<comment type="similarity">
    <text evidence="1">Belongs to the ribosome association toxin RatA family.</text>
</comment>
<organism evidence="3 4">
    <name type="scientific">Insolitispirillum peregrinum</name>
    <dbReference type="NCBI Taxonomy" id="80876"/>
    <lineage>
        <taxon>Bacteria</taxon>
        <taxon>Pseudomonadati</taxon>
        <taxon>Pseudomonadota</taxon>
        <taxon>Alphaproteobacteria</taxon>
        <taxon>Rhodospirillales</taxon>
        <taxon>Novispirillaceae</taxon>
        <taxon>Insolitispirillum</taxon>
    </lineage>
</organism>
<dbReference type="SUPFAM" id="SSF55961">
    <property type="entry name" value="Bet v1-like"/>
    <property type="match status" value="1"/>
</dbReference>
<keyword evidence="4" id="KW-1185">Reference proteome</keyword>
<dbReference type="GO" id="GO:0048039">
    <property type="term" value="F:ubiquinone binding"/>
    <property type="evidence" value="ECO:0007669"/>
    <property type="project" value="InterPro"/>
</dbReference>
<evidence type="ECO:0000313" key="4">
    <source>
        <dbReference type="Proteomes" id="UP000185678"/>
    </source>
</evidence>
<dbReference type="InterPro" id="IPR005031">
    <property type="entry name" value="COQ10_START"/>
</dbReference>
<dbReference type="InterPro" id="IPR044996">
    <property type="entry name" value="COQ10-like"/>
</dbReference>
<dbReference type="GO" id="GO:0045333">
    <property type="term" value="P:cellular respiration"/>
    <property type="evidence" value="ECO:0007669"/>
    <property type="project" value="InterPro"/>
</dbReference>
<sequence length="151" mass="17253">MPATTVTREVYYSPQQMFALVADVARYPDFVPNWQMVRVRPLDDTSYRTDQVVRFGPMRHTFTSTTSLQAPDRITVTSSDSPFKTLQLQWHFAVADDGGCRITLVVDFELKVRAFQAITSILSRESVVRMVDAFEHRAQDLYGPPNHASHE</sequence>
<dbReference type="Gene3D" id="3.30.530.20">
    <property type="match status" value="1"/>
</dbReference>
<proteinExistence type="inferred from homology"/>
<dbReference type="InterPro" id="IPR023393">
    <property type="entry name" value="START-like_dom_sf"/>
</dbReference>
<dbReference type="OrthoDB" id="9804759at2"/>
<dbReference type="Proteomes" id="UP000185678">
    <property type="component" value="Unassembled WGS sequence"/>
</dbReference>
<feature type="domain" description="Coenzyme Q-binding protein COQ10 START" evidence="2">
    <location>
        <begin position="12"/>
        <end position="135"/>
    </location>
</feature>
<reference evidence="3 4" key="1">
    <citation type="submission" date="2017-01" db="EMBL/GenBank/DDBJ databases">
        <authorList>
            <person name="Mah S.A."/>
            <person name="Swanson W.J."/>
            <person name="Moy G.W."/>
            <person name="Vacquier V.D."/>
        </authorList>
    </citation>
    <scope>NUCLEOTIDE SEQUENCE [LARGE SCALE GENOMIC DNA]</scope>
    <source>
        <strain evidence="3 4">DSM 11589</strain>
    </source>
</reference>
<dbReference type="RefSeq" id="WP_084194490.1">
    <property type="nucleotide sequence ID" value="NZ_FTOA01000001.1"/>
</dbReference>
<dbReference type="EMBL" id="FTOA01000001">
    <property type="protein sequence ID" value="SIS37608.1"/>
    <property type="molecule type" value="Genomic_DNA"/>
</dbReference>
<dbReference type="Pfam" id="PF03364">
    <property type="entry name" value="Polyketide_cyc"/>
    <property type="match status" value="1"/>
</dbReference>
<dbReference type="PANTHER" id="PTHR12901:SF10">
    <property type="entry name" value="COENZYME Q-BINDING PROTEIN COQ10, MITOCHONDRIAL"/>
    <property type="match status" value="1"/>
</dbReference>
<gene>
    <name evidence="3" type="ORF">SAMN05421779_101276</name>
</gene>